<keyword evidence="2" id="KW-1185">Reference proteome</keyword>
<reference evidence="1 2" key="1">
    <citation type="journal article" date="2015" name="Genome Biol. Evol.">
        <title>Phylogenomic analyses indicate that early fungi evolved digesting cell walls of algal ancestors of land plants.</title>
        <authorList>
            <person name="Chang Y."/>
            <person name="Wang S."/>
            <person name="Sekimoto S."/>
            <person name="Aerts A.L."/>
            <person name="Choi C."/>
            <person name="Clum A."/>
            <person name="LaButti K.M."/>
            <person name="Lindquist E.A."/>
            <person name="Yee Ngan C."/>
            <person name="Ohm R.A."/>
            <person name="Salamov A.A."/>
            <person name="Grigoriev I.V."/>
            <person name="Spatafora J.W."/>
            <person name="Berbee M.L."/>
        </authorList>
    </citation>
    <scope>NUCLEOTIDE SEQUENCE [LARGE SCALE GENOMIC DNA]</scope>
    <source>
        <strain evidence="1 2">NRRL 28638</strain>
    </source>
</reference>
<evidence type="ECO:0008006" key="3">
    <source>
        <dbReference type="Google" id="ProtNLM"/>
    </source>
</evidence>
<dbReference type="OMA" id="WDIEERR"/>
<dbReference type="STRING" id="796925.A0A137PIK1"/>
<dbReference type="PANTHER" id="PTHR28152">
    <property type="entry name" value="HYDROXYACYL-THIOESTER DEHYDRATASE TYPE 2, MITOCHONDRIAL"/>
    <property type="match status" value="1"/>
</dbReference>
<proteinExistence type="predicted"/>
<gene>
    <name evidence="1" type="ORF">CONCODRAFT_54236</name>
</gene>
<sequence length="341" mass="39400">MIINKLLKPANIALNKVQFTRKFGTAELDELMKIIHDANWFKQEVETLRNKVQLQSDTIHSNQVQLLNTTLNDIFPSSNTPLDKVIPEGTAIEPNYHLLYHPSHLPETELGKDGYDPDFAPPNPYIDRVWAKGKLEFNPQNLIKVGQKIDLKTKTHQITQSSSSTKGPIFSVELLKEYTNSQGNCLNEYRTLSYFLNTNEVGRYGVKFDQNTKIIKARDRSYDRMVEVNPNSLLLFRYSALTFNAHKIHYDFNYATKEEGYRDLLVHGPLTTTLTLKLISKYLQETHSSWQKLKSLDYKLIQPLYNNEQFNIYLKQTGEDSLDVWINNCRGELAFKGSAKF</sequence>
<dbReference type="AlphaFoldDB" id="A0A137PIK1"/>
<dbReference type="Gene3D" id="3.10.129.10">
    <property type="entry name" value="Hotdog Thioesterase"/>
    <property type="match status" value="1"/>
</dbReference>
<dbReference type="EMBL" id="KQ964420">
    <property type="protein sequence ID" value="KXN74800.1"/>
    <property type="molecule type" value="Genomic_DNA"/>
</dbReference>
<organism evidence="1 2">
    <name type="scientific">Conidiobolus coronatus (strain ATCC 28846 / CBS 209.66 / NRRL 28638)</name>
    <name type="common">Delacroixia coronata</name>
    <dbReference type="NCBI Taxonomy" id="796925"/>
    <lineage>
        <taxon>Eukaryota</taxon>
        <taxon>Fungi</taxon>
        <taxon>Fungi incertae sedis</taxon>
        <taxon>Zoopagomycota</taxon>
        <taxon>Entomophthoromycotina</taxon>
        <taxon>Entomophthoromycetes</taxon>
        <taxon>Entomophthorales</taxon>
        <taxon>Ancylistaceae</taxon>
        <taxon>Conidiobolus</taxon>
    </lineage>
</organism>
<dbReference type="OrthoDB" id="3257538at2759"/>
<dbReference type="SUPFAM" id="SSF54637">
    <property type="entry name" value="Thioesterase/thiol ester dehydrase-isomerase"/>
    <property type="match status" value="1"/>
</dbReference>
<protein>
    <recommendedName>
        <fullName evidence="3">N-terminal of MaoC-like dehydratase domain-containing protein</fullName>
    </recommendedName>
</protein>
<dbReference type="Proteomes" id="UP000070444">
    <property type="component" value="Unassembled WGS sequence"/>
</dbReference>
<dbReference type="PANTHER" id="PTHR28152:SF1">
    <property type="entry name" value="HYDROXYACYL-THIOESTER DEHYDRATASE TYPE 2, MITOCHONDRIAL"/>
    <property type="match status" value="1"/>
</dbReference>
<dbReference type="InterPro" id="IPR052741">
    <property type="entry name" value="Mitochondrial_HTD2"/>
</dbReference>
<accession>A0A137PIK1</accession>
<dbReference type="InterPro" id="IPR029069">
    <property type="entry name" value="HotDog_dom_sf"/>
</dbReference>
<dbReference type="GO" id="GO:0019171">
    <property type="term" value="F:(3R)-hydroxyacyl-[acyl-carrier-protein] dehydratase activity"/>
    <property type="evidence" value="ECO:0007669"/>
    <property type="project" value="TreeGrafter"/>
</dbReference>
<evidence type="ECO:0000313" key="1">
    <source>
        <dbReference type="EMBL" id="KXN74800.1"/>
    </source>
</evidence>
<evidence type="ECO:0000313" key="2">
    <source>
        <dbReference type="Proteomes" id="UP000070444"/>
    </source>
</evidence>
<dbReference type="GO" id="GO:0005739">
    <property type="term" value="C:mitochondrion"/>
    <property type="evidence" value="ECO:0007669"/>
    <property type="project" value="TreeGrafter"/>
</dbReference>
<name>A0A137PIK1_CONC2</name>